<dbReference type="EMBL" id="JN091690">
    <property type="protein sequence ID" value="AEK79590.1"/>
    <property type="molecule type" value="Genomic_RNA"/>
</dbReference>
<feature type="transmembrane region" description="Helical" evidence="1">
    <location>
        <begin position="12"/>
        <end position="33"/>
    </location>
</feature>
<evidence type="ECO:0000313" key="2">
    <source>
        <dbReference type="EMBL" id="AEK79590.1"/>
    </source>
</evidence>
<evidence type="ECO:0000256" key="1">
    <source>
        <dbReference type="SAM" id="Phobius"/>
    </source>
</evidence>
<accession>G1EH04</accession>
<organismHost>
    <name type="scientific">Cercopithecidae</name>
    <name type="common">Old World monkeys</name>
    <dbReference type="NCBI Taxonomy" id="9527"/>
</organismHost>
<keyword evidence="1" id="KW-1133">Transmembrane helix</keyword>
<sequence>MRLVGGSIIQNVVGILFIIVVIVGGGALIGWGIRREIHRERLHQRVLERLTRRLSIDSGIEEDEEINWNNFDPQHYNPRDWI</sequence>
<gene>
    <name evidence="2" type="primary">vpu</name>
</gene>
<evidence type="ECO:0000313" key="3">
    <source>
        <dbReference type="Proteomes" id="UP000258784"/>
    </source>
</evidence>
<protein>
    <submittedName>
        <fullName evidence="2">Vpu protein</fullName>
    </submittedName>
</protein>
<name>G1EH04_SIV</name>
<proteinExistence type="predicted"/>
<organism evidence="2 3">
    <name type="scientific">Simian immunodeficiency virus</name>
    <name type="common">SIV</name>
    <dbReference type="NCBI Taxonomy" id="11723"/>
    <lineage>
        <taxon>Viruses</taxon>
        <taxon>Riboviria</taxon>
        <taxon>Pararnavirae</taxon>
        <taxon>Artverviricota</taxon>
        <taxon>Revtraviricetes</taxon>
        <taxon>Ortervirales</taxon>
        <taxon>Retroviridae</taxon>
        <taxon>Orthoretrovirinae</taxon>
        <taxon>Lentivirus</taxon>
        <taxon>Lentivirus simimdef</taxon>
    </lineage>
</organism>
<keyword evidence="1" id="KW-0812">Transmembrane</keyword>
<organismHost>
    <name type="scientific">Pan troglodytes</name>
    <name type="common">Chimpanzee</name>
    <dbReference type="NCBI Taxonomy" id="9598"/>
</organismHost>
<dbReference type="Proteomes" id="UP000258784">
    <property type="component" value="Segment"/>
</dbReference>
<reference evidence="2 3" key="1">
    <citation type="journal article" date="2011" name="J. Virol.">
        <title>High prevalence of simian immunodeficiency virus infection in a community of savanna chimpanzees.</title>
        <authorList>
            <person name="Rudicell R.S."/>
            <person name="Piel A.K."/>
            <person name="Stewart F."/>
            <person name="Moore D.L."/>
            <person name="Learn G.H."/>
            <person name="Li Y."/>
            <person name="Takehisa J."/>
            <person name="Pintea L."/>
            <person name="Shaw G.M."/>
            <person name="Moore J."/>
            <person name="Sharp P.M."/>
            <person name="Hahn B.H."/>
        </authorList>
    </citation>
    <scope>NUCLEOTIDE SEQUENCE [LARGE SCALE GENOMIC DNA]</scope>
    <source>
        <strain evidence="2">UG38</strain>
    </source>
</reference>
<keyword evidence="1" id="KW-0472">Membrane</keyword>